<proteinExistence type="inferred from homology"/>
<protein>
    <submittedName>
        <fullName evidence="4">Family with sequence similarity 83 member E</fullName>
    </submittedName>
</protein>
<sequence>MSDSQEQSLKEDVAFAEIPKSSPQFYHCERERCALESLLRAGPGAFYAQLSRENLEPFLSPQEVTQLGTWAQEQSCGAALPLGWDDAEDGSGAPDVSLQYWPQGSDAPAPCLELGWPRRDAWLGVGSATVYSSPPKQQAPPVREVVRSLIQGAHGVVAVVTDRLTDNTVIGDLCAAASRGVPVYIILNLRSAQQSCISQRLKHQNIRVRILGGKSFCSRDGKMVTGELKENFLLVDVETVITGSYSLTWADAHLHRQLVMVLTGPVVASFDEEFRTLFAASLPIPNTWIEEEPPMKKEAIPFPFAETHSQPHLPLRSPSPATSPVPSDSFHDWEVDWEALGVTKYHCDPDETVGELEELLKPQQHLTPDPSRKDSLPGDKSSLIDAEPQYRPHLASRPSDAIEKLNRYLCNHKYGSAPKAEYQSLSPESKKEEERTQFPFYPGNDKIPGPESNPGTEPDVSFKGSKCAPKKVLILNVPEALKDASSALDDVLKRLQQRRGSLDVPGRGERTTFSEIDKSMNNLSHFDVNFSADQLPPKSHNVLRQTPAQALMRQRTAEAKHGITRRSKSFLFPTKPNISSRGFLWDWKQPTLAIDQGAEEK</sequence>
<evidence type="ECO:0000259" key="3">
    <source>
        <dbReference type="Pfam" id="PF07894"/>
    </source>
</evidence>
<dbReference type="SUPFAM" id="SSF56024">
    <property type="entry name" value="Phospholipase D/nuclease"/>
    <property type="match status" value="1"/>
</dbReference>
<keyword evidence="5" id="KW-1185">Reference proteome</keyword>
<dbReference type="Pfam" id="PF07894">
    <property type="entry name" value="SACK1"/>
    <property type="match status" value="1"/>
</dbReference>
<dbReference type="RefSeq" id="XP_029103481.1">
    <property type="nucleotide sequence ID" value="XM_029247648.1"/>
</dbReference>
<evidence type="ECO:0000313" key="5">
    <source>
        <dbReference type="Proteomes" id="UP000694397"/>
    </source>
</evidence>
<dbReference type="Gene3D" id="3.30.870.10">
    <property type="entry name" value="Endonuclease Chain A"/>
    <property type="match status" value="1"/>
</dbReference>
<gene>
    <name evidence="4" type="primary">fam83e</name>
</gene>
<feature type="region of interest" description="Disordered" evidence="2">
    <location>
        <begin position="307"/>
        <end position="328"/>
    </location>
</feature>
<dbReference type="InterPro" id="IPR050944">
    <property type="entry name" value="FAM83"/>
</dbReference>
<reference evidence="4" key="3">
    <citation type="submission" date="2025-09" db="UniProtKB">
        <authorList>
            <consortium name="Ensembl"/>
        </authorList>
    </citation>
    <scope>IDENTIFICATION</scope>
</reference>
<dbReference type="GO" id="GO:0019901">
    <property type="term" value="F:protein kinase binding"/>
    <property type="evidence" value="ECO:0007669"/>
    <property type="project" value="TreeGrafter"/>
</dbReference>
<feature type="region of interest" description="Disordered" evidence="2">
    <location>
        <begin position="419"/>
        <end position="463"/>
    </location>
</feature>
<dbReference type="GO" id="GO:0007165">
    <property type="term" value="P:signal transduction"/>
    <property type="evidence" value="ECO:0007669"/>
    <property type="project" value="TreeGrafter"/>
</dbReference>
<feature type="region of interest" description="Disordered" evidence="2">
    <location>
        <begin position="362"/>
        <end position="398"/>
    </location>
</feature>
<dbReference type="InterPro" id="IPR012461">
    <property type="entry name" value="SACK1"/>
</dbReference>
<dbReference type="Proteomes" id="UP000694397">
    <property type="component" value="Chromosome 22"/>
</dbReference>
<reference evidence="4 5" key="1">
    <citation type="submission" date="2019-04" db="EMBL/GenBank/DDBJ databases">
        <authorList>
            <consortium name="Wellcome Sanger Institute Data Sharing"/>
        </authorList>
    </citation>
    <scope>NUCLEOTIDE SEQUENCE [LARGE SCALE GENOMIC DNA]</scope>
</reference>
<dbReference type="AlphaFoldDB" id="A0A8C9VAH2"/>
<dbReference type="RefSeq" id="XP_029103482.1">
    <property type="nucleotide sequence ID" value="XM_029247649.1"/>
</dbReference>
<organism evidence="4 5">
    <name type="scientific">Scleropages formosus</name>
    <name type="common">Asian bonytongue</name>
    <name type="synonym">Osteoglossum formosum</name>
    <dbReference type="NCBI Taxonomy" id="113540"/>
    <lineage>
        <taxon>Eukaryota</taxon>
        <taxon>Metazoa</taxon>
        <taxon>Chordata</taxon>
        <taxon>Craniata</taxon>
        <taxon>Vertebrata</taxon>
        <taxon>Euteleostomi</taxon>
        <taxon>Actinopterygii</taxon>
        <taxon>Neopterygii</taxon>
        <taxon>Teleostei</taxon>
        <taxon>Osteoglossocephala</taxon>
        <taxon>Osteoglossomorpha</taxon>
        <taxon>Osteoglossiformes</taxon>
        <taxon>Osteoglossidae</taxon>
        <taxon>Scleropages</taxon>
    </lineage>
</organism>
<comment type="similarity">
    <text evidence="1">Belongs to the FAM83 family.</text>
</comment>
<accession>A0A8C9VAH2</accession>
<reference evidence="4" key="2">
    <citation type="submission" date="2025-08" db="UniProtKB">
        <authorList>
            <consortium name="Ensembl"/>
        </authorList>
    </citation>
    <scope>IDENTIFICATION</scope>
</reference>
<dbReference type="RefSeq" id="XP_029103483.1">
    <property type="nucleotide sequence ID" value="XM_029247650.1"/>
</dbReference>
<dbReference type="Ensembl" id="ENSSFOT00015072583.1">
    <property type="protein sequence ID" value="ENSSFOP00015040517.1"/>
    <property type="gene ID" value="ENSSFOG00015029940.1"/>
</dbReference>
<feature type="domain" description="Scaffolding anchor of CK1" evidence="3">
    <location>
        <begin position="18"/>
        <end position="282"/>
    </location>
</feature>
<name>A0A8C9VAH2_SCLFO</name>
<dbReference type="GeneTree" id="ENSGT00940000164021"/>
<dbReference type="PANTHER" id="PTHR16181">
    <property type="entry name" value="PROTEIN FAM83A-RELATED"/>
    <property type="match status" value="1"/>
</dbReference>
<dbReference type="GeneID" id="108918369"/>
<dbReference type="PANTHER" id="PTHR16181:SF29">
    <property type="entry name" value="PROTEIN FAM83A-RELATED"/>
    <property type="match status" value="1"/>
</dbReference>
<dbReference type="OrthoDB" id="8943940at2759"/>
<evidence type="ECO:0000256" key="1">
    <source>
        <dbReference type="ARBA" id="ARBA00006937"/>
    </source>
</evidence>
<evidence type="ECO:0000313" key="4">
    <source>
        <dbReference type="Ensembl" id="ENSSFOP00015040517.1"/>
    </source>
</evidence>
<evidence type="ECO:0000256" key="2">
    <source>
        <dbReference type="SAM" id="MobiDB-lite"/>
    </source>
</evidence>